<accession>A0AAN5C5Y9</accession>
<gene>
    <name evidence="1" type="ORF">PMAYCL1PPCAC_01397</name>
</gene>
<dbReference type="EMBL" id="BTRK01000001">
    <property type="protein sequence ID" value="GMR31202.1"/>
    <property type="molecule type" value="Genomic_DNA"/>
</dbReference>
<reference evidence="2" key="1">
    <citation type="submission" date="2022-10" db="EMBL/GenBank/DDBJ databases">
        <title>Genome assembly of Pristionchus species.</title>
        <authorList>
            <person name="Yoshida K."/>
            <person name="Sommer R.J."/>
        </authorList>
    </citation>
    <scope>NUCLEOTIDE SEQUENCE [LARGE SCALE GENOMIC DNA]</scope>
    <source>
        <strain evidence="2">RS5460</strain>
    </source>
</reference>
<keyword evidence="2" id="KW-1185">Reference proteome</keyword>
<feature type="non-terminal residue" evidence="1">
    <location>
        <position position="124"/>
    </location>
</feature>
<evidence type="ECO:0000313" key="2">
    <source>
        <dbReference type="Proteomes" id="UP001328107"/>
    </source>
</evidence>
<dbReference type="InterPro" id="IPR027417">
    <property type="entry name" value="P-loop_NTPase"/>
</dbReference>
<dbReference type="Pfam" id="PF13245">
    <property type="entry name" value="AAA_19"/>
    <property type="match status" value="1"/>
</dbReference>
<dbReference type="Proteomes" id="UP001328107">
    <property type="component" value="Unassembled WGS sequence"/>
</dbReference>
<protein>
    <recommendedName>
        <fullName evidence="3">DNA2/NAM7 helicase helicase domain-containing protein</fullName>
    </recommendedName>
</protein>
<dbReference type="SUPFAM" id="SSF52540">
    <property type="entry name" value="P-loop containing nucleoside triphosphate hydrolases"/>
    <property type="match status" value="1"/>
</dbReference>
<comment type="caution">
    <text evidence="1">The sequence shown here is derived from an EMBL/GenBank/DDBJ whole genome shotgun (WGS) entry which is preliminary data.</text>
</comment>
<feature type="non-terminal residue" evidence="1">
    <location>
        <position position="1"/>
    </location>
</feature>
<name>A0AAN5C5Y9_9BILA</name>
<evidence type="ECO:0008006" key="3">
    <source>
        <dbReference type="Google" id="ProtNLM"/>
    </source>
</evidence>
<dbReference type="AlphaFoldDB" id="A0AAN5C5Y9"/>
<organism evidence="1 2">
    <name type="scientific">Pristionchus mayeri</name>
    <dbReference type="NCBI Taxonomy" id="1317129"/>
    <lineage>
        <taxon>Eukaryota</taxon>
        <taxon>Metazoa</taxon>
        <taxon>Ecdysozoa</taxon>
        <taxon>Nematoda</taxon>
        <taxon>Chromadorea</taxon>
        <taxon>Rhabditida</taxon>
        <taxon>Rhabditina</taxon>
        <taxon>Diplogasteromorpha</taxon>
        <taxon>Diplogasteroidea</taxon>
        <taxon>Neodiplogasteridae</taxon>
        <taxon>Pristionchus</taxon>
    </lineage>
</organism>
<evidence type="ECO:0000313" key="1">
    <source>
        <dbReference type="EMBL" id="GMR31202.1"/>
    </source>
</evidence>
<sequence>SLLFPILNVDAGAGTGKTTAIAGAIENTLREHGQGALIIATAVTNIAVETLVEKMLSVGSTRIKATRLHGKGFSAADLQQQLIDCAADDEAPPSLRSIGRELRCLETMMRALMQRQNDETKMDA</sequence>
<proteinExistence type="predicted"/>
<dbReference type="Gene3D" id="3.40.50.300">
    <property type="entry name" value="P-loop containing nucleotide triphosphate hydrolases"/>
    <property type="match status" value="1"/>
</dbReference>